<evidence type="ECO:0008006" key="4">
    <source>
        <dbReference type="Google" id="ProtNLM"/>
    </source>
</evidence>
<sequence>MVDFILTLHRYNLYLVLLSSLVAGIWGLILYFRKSDNLKSWRIALLVSFAFGVLQGLFGLIMVALGLKPGGGVNLYYLHYVYGGIVALGIPLVWLSFTTNGKDKRKDLLIYSLAALVIAIVAVRAWMTGPAA</sequence>
<reference evidence="3" key="1">
    <citation type="submission" date="2018-12" db="EMBL/GenBank/DDBJ databases">
        <title>Tengunoibacter tsumagoiensis gen. nov., sp. nov., Dictyobacter kobayashii sp. nov., D. alpinus sp. nov., and D. joshuensis sp. nov. and description of Dictyobacteraceae fam. nov. within the order Ktedonobacterales isolated from Tengu-no-mugimeshi.</title>
        <authorList>
            <person name="Wang C.M."/>
            <person name="Zheng Y."/>
            <person name="Sakai Y."/>
            <person name="Toyoda A."/>
            <person name="Minakuchi Y."/>
            <person name="Abe K."/>
            <person name="Yokota A."/>
            <person name="Yabe S."/>
        </authorList>
    </citation>
    <scope>NUCLEOTIDE SEQUENCE [LARGE SCALE GENOMIC DNA]</scope>
    <source>
        <strain evidence="3">Uno16</strain>
    </source>
</reference>
<gene>
    <name evidence="2" type="ORF">KDA_19280</name>
</gene>
<comment type="caution">
    <text evidence="2">The sequence shown here is derived from an EMBL/GenBank/DDBJ whole genome shotgun (WGS) entry which is preliminary data.</text>
</comment>
<dbReference type="EMBL" id="BIFT01000001">
    <property type="protein sequence ID" value="GCE26444.1"/>
    <property type="molecule type" value="Genomic_DNA"/>
</dbReference>
<dbReference type="RefSeq" id="WP_126626897.1">
    <property type="nucleotide sequence ID" value="NZ_BIFT01000001.1"/>
</dbReference>
<name>A0A402B521_9CHLR</name>
<keyword evidence="1" id="KW-0472">Membrane</keyword>
<keyword evidence="3" id="KW-1185">Reference proteome</keyword>
<dbReference type="AlphaFoldDB" id="A0A402B521"/>
<protein>
    <recommendedName>
        <fullName evidence="4">Histidine kinase N-terminal 7TM region domain-containing protein</fullName>
    </recommendedName>
</protein>
<keyword evidence="1" id="KW-0812">Transmembrane</keyword>
<dbReference type="OrthoDB" id="159173at2"/>
<evidence type="ECO:0000256" key="1">
    <source>
        <dbReference type="SAM" id="Phobius"/>
    </source>
</evidence>
<feature type="transmembrane region" description="Helical" evidence="1">
    <location>
        <begin position="44"/>
        <end position="65"/>
    </location>
</feature>
<feature type="transmembrane region" description="Helical" evidence="1">
    <location>
        <begin position="108"/>
        <end position="127"/>
    </location>
</feature>
<feature type="transmembrane region" description="Helical" evidence="1">
    <location>
        <begin position="12"/>
        <end position="32"/>
    </location>
</feature>
<evidence type="ECO:0000313" key="3">
    <source>
        <dbReference type="Proteomes" id="UP000287171"/>
    </source>
</evidence>
<evidence type="ECO:0000313" key="2">
    <source>
        <dbReference type="EMBL" id="GCE26444.1"/>
    </source>
</evidence>
<proteinExistence type="predicted"/>
<accession>A0A402B521</accession>
<organism evidence="2 3">
    <name type="scientific">Dictyobacter alpinus</name>
    <dbReference type="NCBI Taxonomy" id="2014873"/>
    <lineage>
        <taxon>Bacteria</taxon>
        <taxon>Bacillati</taxon>
        <taxon>Chloroflexota</taxon>
        <taxon>Ktedonobacteria</taxon>
        <taxon>Ktedonobacterales</taxon>
        <taxon>Dictyobacteraceae</taxon>
        <taxon>Dictyobacter</taxon>
    </lineage>
</organism>
<keyword evidence="1" id="KW-1133">Transmembrane helix</keyword>
<feature type="transmembrane region" description="Helical" evidence="1">
    <location>
        <begin position="77"/>
        <end position="96"/>
    </location>
</feature>
<dbReference type="Proteomes" id="UP000287171">
    <property type="component" value="Unassembled WGS sequence"/>
</dbReference>